<evidence type="ECO:0000313" key="3">
    <source>
        <dbReference type="Proteomes" id="UP000887159"/>
    </source>
</evidence>
<dbReference type="InterPro" id="IPR036397">
    <property type="entry name" value="RNaseH_sf"/>
</dbReference>
<dbReference type="SUPFAM" id="SSF53098">
    <property type="entry name" value="Ribonuclease H-like"/>
    <property type="match status" value="1"/>
</dbReference>
<keyword evidence="3" id="KW-1185">Reference proteome</keyword>
<keyword evidence="1" id="KW-1133">Transmembrane helix</keyword>
<reference evidence="2" key="1">
    <citation type="submission" date="2020-08" db="EMBL/GenBank/DDBJ databases">
        <title>Multicomponent nature underlies the extraordinary mechanical properties of spider dragline silk.</title>
        <authorList>
            <person name="Kono N."/>
            <person name="Nakamura H."/>
            <person name="Mori M."/>
            <person name="Yoshida Y."/>
            <person name="Ohtoshi R."/>
            <person name="Malay A.D."/>
            <person name="Moran D.A.P."/>
            <person name="Tomita M."/>
            <person name="Numata K."/>
            <person name="Arakawa K."/>
        </authorList>
    </citation>
    <scope>NUCLEOTIDE SEQUENCE</scope>
</reference>
<keyword evidence="1" id="KW-0472">Membrane</keyword>
<dbReference type="Gene3D" id="3.30.420.10">
    <property type="entry name" value="Ribonuclease H-like superfamily/Ribonuclease H"/>
    <property type="match status" value="1"/>
</dbReference>
<comment type="caution">
    <text evidence="2">The sequence shown here is derived from an EMBL/GenBank/DDBJ whole genome shotgun (WGS) entry which is preliminary data.</text>
</comment>
<protein>
    <submittedName>
        <fullName evidence="2">Uncharacterized protein</fullName>
    </submittedName>
</protein>
<keyword evidence="1" id="KW-0812">Transmembrane</keyword>
<dbReference type="EMBL" id="BMAU01021379">
    <property type="protein sequence ID" value="GFY27351.1"/>
    <property type="molecule type" value="Genomic_DNA"/>
</dbReference>
<sequence>MHVAIDQYTSKANPCISREYKFSLAENSLNEFINISEEERAKRLIIFSDCKAALQVIHECYLWLITNIHIIHFIVFLICKKQCIMQWIPVSVSIDENEVADTLVKKARQLTGNAKIAP</sequence>
<evidence type="ECO:0000313" key="2">
    <source>
        <dbReference type="EMBL" id="GFY27351.1"/>
    </source>
</evidence>
<dbReference type="AlphaFoldDB" id="A0A8X6W3T7"/>
<feature type="transmembrane region" description="Helical" evidence="1">
    <location>
        <begin position="61"/>
        <end position="79"/>
    </location>
</feature>
<gene>
    <name evidence="2" type="ORF">TNCV_2069711</name>
</gene>
<name>A0A8X6W3T7_TRICX</name>
<evidence type="ECO:0000256" key="1">
    <source>
        <dbReference type="SAM" id="Phobius"/>
    </source>
</evidence>
<dbReference type="GO" id="GO:0003676">
    <property type="term" value="F:nucleic acid binding"/>
    <property type="evidence" value="ECO:0007669"/>
    <property type="project" value="InterPro"/>
</dbReference>
<dbReference type="InterPro" id="IPR012337">
    <property type="entry name" value="RNaseH-like_sf"/>
</dbReference>
<dbReference type="Proteomes" id="UP000887159">
    <property type="component" value="Unassembled WGS sequence"/>
</dbReference>
<organism evidence="2 3">
    <name type="scientific">Trichonephila clavipes</name>
    <name type="common">Golden silk orbweaver</name>
    <name type="synonym">Nephila clavipes</name>
    <dbReference type="NCBI Taxonomy" id="2585209"/>
    <lineage>
        <taxon>Eukaryota</taxon>
        <taxon>Metazoa</taxon>
        <taxon>Ecdysozoa</taxon>
        <taxon>Arthropoda</taxon>
        <taxon>Chelicerata</taxon>
        <taxon>Arachnida</taxon>
        <taxon>Araneae</taxon>
        <taxon>Araneomorphae</taxon>
        <taxon>Entelegynae</taxon>
        <taxon>Araneoidea</taxon>
        <taxon>Nephilidae</taxon>
        <taxon>Trichonephila</taxon>
    </lineage>
</organism>
<accession>A0A8X6W3T7</accession>
<proteinExistence type="predicted"/>